<evidence type="ECO:0000256" key="1">
    <source>
        <dbReference type="SAM" id="MobiDB-lite"/>
    </source>
</evidence>
<dbReference type="OrthoDB" id="2745518at2759"/>
<dbReference type="AlphaFoldDB" id="A0A165E3T0"/>
<dbReference type="EMBL" id="KV426169">
    <property type="protein sequence ID" value="KZV86008.1"/>
    <property type="molecule type" value="Genomic_DNA"/>
</dbReference>
<proteinExistence type="predicted"/>
<evidence type="ECO:0000313" key="2">
    <source>
        <dbReference type="EMBL" id="KZV86008.1"/>
    </source>
</evidence>
<dbReference type="STRING" id="1314781.A0A165E3T0"/>
<gene>
    <name evidence="2" type="ORF">EXIGLDRAFT_802834</name>
</gene>
<sequence>MSTIHDLPVEMLDEILMAIDDLAALEGAVLSYRRFYNIYKARKDVIKCRVQRNALGGDNGIAALLRMIYIEAVLRNYPPTHPTNPSWHVDHFLVDIKPLKEDKKNTPTASEYAICFERARICQRLEVLYSRSMKDRHTDTASRLSLEESDRFRAAVYRLWLLGMYPRSKVQSLCTDAATRVQLFYDGYTAQEVYDLHCVLDWFKEIVGELLPVDDTLHHCLCAGPAQILEAYLEPDRLSHHVRSVSRLQNQSGDAWKEDLLLVFKAHQLLSPAETEVRIPSKLKPIVVRTEEPDLQCWSTKCGAQPGLRLWDATNWSYCPRWLRLDTLLNSLPGFLDRNCYERRLFFHVLGATDPRPRDNLGRKYLRIIEAVDVVPEMTVGRVLQELCDLPALIQDEEYSLLLDNDDFSGLTTNDLLCANCLQKMLKTRLGLWWRYMKEKYAPQEHEKASCRYGFQCRLQPWKPRHAARCNHARPNTSGPERRIRRAEKRNEEAEVTEMLREDDGMSGDGDETSAATTLPPPPTQSRLLGLFLRPPWWTPFNSSN</sequence>
<feature type="region of interest" description="Disordered" evidence="1">
    <location>
        <begin position="469"/>
        <end position="528"/>
    </location>
</feature>
<protein>
    <submittedName>
        <fullName evidence="2">Uncharacterized protein</fullName>
    </submittedName>
</protein>
<feature type="compositionally biased region" description="Basic and acidic residues" evidence="1">
    <location>
        <begin position="489"/>
        <end position="504"/>
    </location>
</feature>
<accession>A0A165E3T0</accession>
<dbReference type="InParanoid" id="A0A165E3T0"/>
<name>A0A165E3T0_EXIGL</name>
<dbReference type="Proteomes" id="UP000077266">
    <property type="component" value="Unassembled WGS sequence"/>
</dbReference>
<organism evidence="2 3">
    <name type="scientific">Exidia glandulosa HHB12029</name>
    <dbReference type="NCBI Taxonomy" id="1314781"/>
    <lineage>
        <taxon>Eukaryota</taxon>
        <taxon>Fungi</taxon>
        <taxon>Dikarya</taxon>
        <taxon>Basidiomycota</taxon>
        <taxon>Agaricomycotina</taxon>
        <taxon>Agaricomycetes</taxon>
        <taxon>Auriculariales</taxon>
        <taxon>Exidiaceae</taxon>
        <taxon>Exidia</taxon>
    </lineage>
</organism>
<reference evidence="2 3" key="1">
    <citation type="journal article" date="2016" name="Mol. Biol. Evol.">
        <title>Comparative Genomics of Early-Diverging Mushroom-Forming Fungi Provides Insights into the Origins of Lignocellulose Decay Capabilities.</title>
        <authorList>
            <person name="Nagy L.G."/>
            <person name="Riley R."/>
            <person name="Tritt A."/>
            <person name="Adam C."/>
            <person name="Daum C."/>
            <person name="Floudas D."/>
            <person name="Sun H."/>
            <person name="Yadav J.S."/>
            <person name="Pangilinan J."/>
            <person name="Larsson K.H."/>
            <person name="Matsuura K."/>
            <person name="Barry K."/>
            <person name="Labutti K."/>
            <person name="Kuo R."/>
            <person name="Ohm R.A."/>
            <person name="Bhattacharya S.S."/>
            <person name="Shirouzu T."/>
            <person name="Yoshinaga Y."/>
            <person name="Martin F.M."/>
            <person name="Grigoriev I.V."/>
            <person name="Hibbett D.S."/>
        </authorList>
    </citation>
    <scope>NUCLEOTIDE SEQUENCE [LARGE SCALE GENOMIC DNA]</scope>
    <source>
        <strain evidence="2 3">HHB12029</strain>
    </source>
</reference>
<evidence type="ECO:0000313" key="3">
    <source>
        <dbReference type="Proteomes" id="UP000077266"/>
    </source>
</evidence>
<keyword evidence="3" id="KW-1185">Reference proteome</keyword>